<reference evidence="1" key="1">
    <citation type="journal article" date="2014" name="Int. J. Syst. Evol. Microbiol.">
        <title>Complete genome sequence of Corynebacterium casei LMG S-19264T (=DSM 44701T), isolated from a smear-ripened cheese.</title>
        <authorList>
            <consortium name="US DOE Joint Genome Institute (JGI-PGF)"/>
            <person name="Walter F."/>
            <person name="Albersmeier A."/>
            <person name="Kalinowski J."/>
            <person name="Ruckert C."/>
        </authorList>
    </citation>
    <scope>NUCLEOTIDE SEQUENCE</scope>
    <source>
        <strain evidence="1">JCM 12289</strain>
    </source>
</reference>
<evidence type="ECO:0008006" key="5">
    <source>
        <dbReference type="Google" id="ProtNLM"/>
    </source>
</evidence>
<dbReference type="Gene3D" id="3.30.428.10">
    <property type="entry name" value="HIT-like"/>
    <property type="match status" value="1"/>
</dbReference>
<dbReference type="GeneID" id="71763624"/>
<accession>A0AAV3SG48</accession>
<evidence type="ECO:0000313" key="4">
    <source>
        <dbReference type="Proteomes" id="UP001500962"/>
    </source>
</evidence>
<dbReference type="AlphaFoldDB" id="A0AAV3SG48"/>
<dbReference type="EMBL" id="CP095007">
    <property type="protein sequence ID" value="UOO96949.1"/>
    <property type="molecule type" value="Genomic_DNA"/>
</dbReference>
<dbReference type="Proteomes" id="UP000830542">
    <property type="component" value="Plasmid unnamed2"/>
</dbReference>
<geneLocation type="plasmid" evidence="2 3">
    <name>unnamed2</name>
</geneLocation>
<evidence type="ECO:0000313" key="3">
    <source>
        <dbReference type="Proteomes" id="UP000830542"/>
    </source>
</evidence>
<dbReference type="EMBL" id="BAAADN010000025">
    <property type="protein sequence ID" value="GAA0460596.1"/>
    <property type="molecule type" value="Genomic_DNA"/>
</dbReference>
<gene>
    <name evidence="1" type="ORF">GCM10008985_16330</name>
    <name evidence="2" type="ORF">MUK72_17210</name>
</gene>
<keyword evidence="2" id="KW-0614">Plasmid</keyword>
<dbReference type="Proteomes" id="UP001500962">
    <property type="component" value="Unassembled WGS sequence"/>
</dbReference>
<evidence type="ECO:0000313" key="2">
    <source>
        <dbReference type="EMBL" id="UOO96949.1"/>
    </source>
</evidence>
<protein>
    <recommendedName>
        <fullName evidence="5">Galactose-1-phosphate uridylyltransferase</fullName>
    </recommendedName>
</protein>
<dbReference type="RefSeq" id="WP_244706149.1">
    <property type="nucleotide sequence ID" value="NZ_BAAADN010000025.1"/>
</dbReference>
<keyword evidence="3" id="KW-1185">Reference proteome</keyword>
<name>A0AAV3SG48_HALDO</name>
<reference evidence="1" key="3">
    <citation type="submission" date="2023-12" db="EMBL/GenBank/DDBJ databases">
        <authorList>
            <person name="Sun Q."/>
            <person name="Inoue M."/>
        </authorList>
    </citation>
    <scope>NUCLEOTIDE SEQUENCE</scope>
    <source>
        <strain evidence="1">JCM 12289</strain>
    </source>
</reference>
<proteinExistence type="predicted"/>
<organism evidence="1 4">
    <name type="scientific">Halococcus dombrowskii</name>
    <dbReference type="NCBI Taxonomy" id="179637"/>
    <lineage>
        <taxon>Archaea</taxon>
        <taxon>Methanobacteriati</taxon>
        <taxon>Methanobacteriota</taxon>
        <taxon>Stenosarchaea group</taxon>
        <taxon>Halobacteria</taxon>
        <taxon>Halobacteriales</taxon>
        <taxon>Halococcaceae</taxon>
        <taxon>Halococcus</taxon>
    </lineage>
</organism>
<reference evidence="2" key="2">
    <citation type="submission" date="2022-04" db="EMBL/GenBank/DDBJ databases">
        <title>Sequencing and genomic assembly of Halococcus dombrowskii.</title>
        <authorList>
            <person name="Lim S.W."/>
            <person name="MacLea K.S."/>
        </authorList>
    </citation>
    <scope>NUCLEOTIDE SEQUENCE</scope>
    <source>
        <strain evidence="2">H4</strain>
        <plasmid evidence="2">unnamed2</plasmid>
    </source>
</reference>
<dbReference type="InterPro" id="IPR036265">
    <property type="entry name" value="HIT-like_sf"/>
</dbReference>
<dbReference type="KEGG" id="hdo:MUK72_17210"/>
<dbReference type="SUPFAM" id="SSF54197">
    <property type="entry name" value="HIT-like"/>
    <property type="match status" value="1"/>
</dbReference>
<evidence type="ECO:0000313" key="1">
    <source>
        <dbReference type="EMBL" id="GAA0460596.1"/>
    </source>
</evidence>
<sequence>MEFNAYSQSATFNSPLADFEEVTESVEVRQDPLTGRTARIVDGAFVMPDSYDIDTVVSDDDGCFFCPENVAEATPTYPDWMDVDRGSHGEATSFPNLNPYGSYSNVVVLTETHFQPMEQFTATQFADGLTAALEYVDAVFDHDEDVSHASVNMNFLRSAGSSLVHPHLQTLVDDRGTNAQRELLAASRQYRDAEGSTYWADLVDVERGGDRWIGTAGPVDWLAAFAPKHHRHVLAVAPDTNRAEMGRETVEGFAAGLPNVLAAYADAGLNAFNLVLHLVDEPALPPVMSVIARSVFDEYYWSDSPFFTVLHDEGVVDTPPETYAEEARTEFEAR</sequence>